<dbReference type="AlphaFoldDB" id="A0A1I2JL81"/>
<gene>
    <name evidence="1" type="ORF">SAMN05216283_1092</name>
</gene>
<protein>
    <submittedName>
        <fullName evidence="1">Uncharacterized protein</fullName>
    </submittedName>
</protein>
<organism evidence="1 2">
    <name type="scientific">Sunxiuqinia elliptica</name>
    <dbReference type="NCBI Taxonomy" id="655355"/>
    <lineage>
        <taxon>Bacteria</taxon>
        <taxon>Pseudomonadati</taxon>
        <taxon>Bacteroidota</taxon>
        <taxon>Bacteroidia</taxon>
        <taxon>Marinilabiliales</taxon>
        <taxon>Prolixibacteraceae</taxon>
        <taxon>Sunxiuqinia</taxon>
    </lineage>
</organism>
<reference evidence="1 2" key="1">
    <citation type="submission" date="2016-10" db="EMBL/GenBank/DDBJ databases">
        <authorList>
            <person name="de Groot N.N."/>
        </authorList>
    </citation>
    <scope>NUCLEOTIDE SEQUENCE [LARGE SCALE GENOMIC DNA]</scope>
    <source>
        <strain evidence="1 2">CGMCC 1.9156</strain>
    </source>
</reference>
<dbReference type="RefSeq" id="WP_093920702.1">
    <property type="nucleotide sequence ID" value="NZ_FONW01000009.1"/>
</dbReference>
<name>A0A1I2JL81_9BACT</name>
<dbReference type="Proteomes" id="UP000198964">
    <property type="component" value="Unassembled WGS sequence"/>
</dbReference>
<sequence>MNLDNEYLYLPEKYWNKHKQCELFVRQIEEFIVDETYNELRYQKFDLESENDLKEDEHIFDYLLRKEKFEEHDNFVRKSLVDALIIDVCYFLQEALAASKRKRLTVTFSLLRKPFVYHLPVFLRLLFDDEFLNNFNNKETFDVNYLKEEKKKELIKESLSLLLGAKSLTEEEIYEWIFNQNNPDSLINLTNKALHLSTTRNKNNKTEIQNLNFIFSNQDDIENLWSYLYTYIPILLLYLVEVIEPLVFAMIDLPENFYENRLKERILIMTKNVC</sequence>
<keyword evidence="2" id="KW-1185">Reference proteome</keyword>
<proteinExistence type="predicted"/>
<dbReference type="EMBL" id="FONW01000009">
    <property type="protein sequence ID" value="SFF54730.1"/>
    <property type="molecule type" value="Genomic_DNA"/>
</dbReference>
<accession>A0A1I2JL81</accession>
<evidence type="ECO:0000313" key="2">
    <source>
        <dbReference type="Proteomes" id="UP000198964"/>
    </source>
</evidence>
<evidence type="ECO:0000313" key="1">
    <source>
        <dbReference type="EMBL" id="SFF54730.1"/>
    </source>
</evidence>